<comment type="caution">
    <text evidence="1">The sequence shown here is derived from an EMBL/GenBank/DDBJ whole genome shotgun (WGS) entry which is preliminary data.</text>
</comment>
<name>A0A0A6NZF8_9GAMM</name>
<organism evidence="1 2">
    <name type="scientific">Candidatus Thiomargarita nelsonii</name>
    <dbReference type="NCBI Taxonomy" id="1003181"/>
    <lineage>
        <taxon>Bacteria</taxon>
        <taxon>Pseudomonadati</taxon>
        <taxon>Pseudomonadota</taxon>
        <taxon>Gammaproteobacteria</taxon>
        <taxon>Thiotrichales</taxon>
        <taxon>Thiotrichaceae</taxon>
        <taxon>Thiomargarita</taxon>
    </lineage>
</organism>
<sequence>MPDGLDNLAPHNLLTYKSLQETLNDWALCELIGHYVNYRKQISPSMDDLLPVSDFKLYAISTRYPHNLSDEIRFKQIQDGVYDIKLGICLIRLIVLSRIQKTPENALWQLFSGKADKFVYGDKHYHWHYSKQQTVLNRLYELYQLEGVSMSYTWEDFERDYTRDHLHLLSPDERLKGVPTTERLKGVPTTERLKGIPRQVIEEYLSQNTDK</sequence>
<gene>
    <name evidence="1" type="ORF">THIOM_002061</name>
</gene>
<dbReference type="EMBL" id="LUTY01001138">
    <property type="protein sequence ID" value="OAD22147.1"/>
    <property type="molecule type" value="Genomic_DNA"/>
</dbReference>
<proteinExistence type="predicted"/>
<accession>A0A0A6NZF8</accession>
<reference evidence="1 2" key="1">
    <citation type="submission" date="2016-05" db="EMBL/GenBank/DDBJ databases">
        <title>Single-cell genome of chain-forming Candidatus Thiomargarita nelsonii and comparison to other large sulfur-oxidizing bacteria.</title>
        <authorList>
            <person name="Winkel M."/>
            <person name="Salman V."/>
            <person name="Woyke T."/>
            <person name="Schulz-Vogt H."/>
            <person name="Richter M."/>
            <person name="Flood B."/>
            <person name="Bailey J."/>
            <person name="Amann R."/>
            <person name="Mussmann M."/>
        </authorList>
    </citation>
    <scope>NUCLEOTIDE SEQUENCE [LARGE SCALE GENOMIC DNA]</scope>
    <source>
        <strain evidence="1 2">THI036</strain>
    </source>
</reference>
<evidence type="ECO:0000313" key="2">
    <source>
        <dbReference type="Proteomes" id="UP000076962"/>
    </source>
</evidence>
<evidence type="ECO:0000313" key="1">
    <source>
        <dbReference type="EMBL" id="OAD22147.1"/>
    </source>
</evidence>
<keyword evidence="2" id="KW-1185">Reference proteome</keyword>
<dbReference type="Proteomes" id="UP000076962">
    <property type="component" value="Unassembled WGS sequence"/>
</dbReference>
<protein>
    <submittedName>
        <fullName evidence="1">Uncharacterized protein</fullName>
    </submittedName>
</protein>
<dbReference type="AlphaFoldDB" id="A0A0A6NZF8"/>